<reference evidence="4 5" key="1">
    <citation type="submission" date="2020-02" db="EMBL/GenBank/DDBJ databases">
        <authorList>
            <person name="Ferguson B K."/>
        </authorList>
    </citation>
    <scope>NUCLEOTIDE SEQUENCE [LARGE SCALE GENOMIC DNA]</scope>
</reference>
<gene>
    <name evidence="4" type="ORF">NTEN_LOCUS10658</name>
</gene>
<dbReference type="GO" id="GO:0005634">
    <property type="term" value="C:nucleus"/>
    <property type="evidence" value="ECO:0007669"/>
    <property type="project" value="TreeGrafter"/>
</dbReference>
<proteinExistence type="predicted"/>
<dbReference type="EMBL" id="CADCXU010015989">
    <property type="protein sequence ID" value="CAB0005181.1"/>
    <property type="molecule type" value="Genomic_DNA"/>
</dbReference>
<keyword evidence="2" id="KW-0067">ATP-binding</keyword>
<keyword evidence="5" id="KW-1185">Reference proteome</keyword>
<dbReference type="PANTHER" id="PTHR45991:SF1">
    <property type="entry name" value="PACHYTENE CHECKPOINT PROTEIN 2 HOMOLOG"/>
    <property type="match status" value="1"/>
</dbReference>
<feature type="domain" description="Pachytene checkpoint protein 2 C-terminal" evidence="3">
    <location>
        <begin position="44"/>
        <end position="100"/>
    </location>
</feature>
<accession>A0A6H5GRM8</accession>
<dbReference type="PANTHER" id="PTHR45991">
    <property type="entry name" value="PACHYTENE CHECKPOINT PROTEIN 2"/>
    <property type="match status" value="1"/>
</dbReference>
<evidence type="ECO:0000259" key="3">
    <source>
        <dbReference type="Pfam" id="PF23242"/>
    </source>
</evidence>
<evidence type="ECO:0000313" key="5">
    <source>
        <dbReference type="Proteomes" id="UP000479000"/>
    </source>
</evidence>
<sequence>MFGKIRELAEDPKVLLCVLIDEVESLTHSRSASSHGSEPSDAIRVVNAVLTHLDLLKTNCVGMSGRSLRKLPLRVHTSILQPEEIVSFEEFVKALALAAELVKKEKLTFNSSGSGDVPS</sequence>
<dbReference type="Pfam" id="PF23242">
    <property type="entry name" value="AAA_lid_TRIP13_C"/>
    <property type="match status" value="1"/>
</dbReference>
<dbReference type="InterPro" id="IPR044539">
    <property type="entry name" value="Pch2-like"/>
</dbReference>
<dbReference type="AlphaFoldDB" id="A0A6H5GRM8"/>
<name>A0A6H5GRM8_9HEMI</name>
<dbReference type="Proteomes" id="UP000479000">
    <property type="component" value="Unassembled WGS sequence"/>
</dbReference>
<keyword evidence="1" id="KW-0547">Nucleotide-binding</keyword>
<protein>
    <recommendedName>
        <fullName evidence="3">Pachytene checkpoint protein 2 C-terminal domain-containing protein</fullName>
    </recommendedName>
</protein>
<evidence type="ECO:0000256" key="1">
    <source>
        <dbReference type="ARBA" id="ARBA00022741"/>
    </source>
</evidence>
<dbReference type="OrthoDB" id="10042665at2759"/>
<dbReference type="GO" id="GO:0051598">
    <property type="term" value="P:meiotic recombination checkpoint signaling"/>
    <property type="evidence" value="ECO:0007669"/>
    <property type="project" value="TreeGrafter"/>
</dbReference>
<organism evidence="4 5">
    <name type="scientific">Nesidiocoris tenuis</name>
    <dbReference type="NCBI Taxonomy" id="355587"/>
    <lineage>
        <taxon>Eukaryota</taxon>
        <taxon>Metazoa</taxon>
        <taxon>Ecdysozoa</taxon>
        <taxon>Arthropoda</taxon>
        <taxon>Hexapoda</taxon>
        <taxon>Insecta</taxon>
        <taxon>Pterygota</taxon>
        <taxon>Neoptera</taxon>
        <taxon>Paraneoptera</taxon>
        <taxon>Hemiptera</taxon>
        <taxon>Heteroptera</taxon>
        <taxon>Panheteroptera</taxon>
        <taxon>Cimicomorpha</taxon>
        <taxon>Miridae</taxon>
        <taxon>Dicyphina</taxon>
        <taxon>Nesidiocoris</taxon>
    </lineage>
</organism>
<evidence type="ECO:0000256" key="2">
    <source>
        <dbReference type="ARBA" id="ARBA00022840"/>
    </source>
</evidence>
<dbReference type="GO" id="GO:0005524">
    <property type="term" value="F:ATP binding"/>
    <property type="evidence" value="ECO:0007669"/>
    <property type="project" value="UniProtKB-KW"/>
</dbReference>
<dbReference type="GO" id="GO:0007131">
    <property type="term" value="P:reciprocal meiotic recombination"/>
    <property type="evidence" value="ECO:0007669"/>
    <property type="project" value="TreeGrafter"/>
</dbReference>
<dbReference type="GO" id="GO:0005694">
    <property type="term" value="C:chromosome"/>
    <property type="evidence" value="ECO:0007669"/>
    <property type="project" value="TreeGrafter"/>
</dbReference>
<dbReference type="InterPro" id="IPR058249">
    <property type="entry name" value="Pch2_C"/>
</dbReference>
<evidence type="ECO:0000313" key="4">
    <source>
        <dbReference type="EMBL" id="CAB0005181.1"/>
    </source>
</evidence>